<name>A0A146KZM3_LYGHE</name>
<gene>
    <name evidence="1" type="ORF">g.74930</name>
</gene>
<dbReference type="EMBL" id="GDHC01018479">
    <property type="protein sequence ID" value="JAQ00150.1"/>
    <property type="molecule type" value="Transcribed_RNA"/>
</dbReference>
<proteinExistence type="predicted"/>
<sequence>MVRDVCAKMADLAYRGVGVEPIIREGRDGDSTLVADLCVRGLWERERAAFFDNRNINADGPSYFSLSWTAVAERAAREKHTKYDGAAEDARGSFSPIIRSCEGVLHPEFQVFLRLLTKAHREVGQSTVCGGRLDEGEATDGSNKICIPPRRTLRC</sequence>
<evidence type="ECO:0000313" key="1">
    <source>
        <dbReference type="EMBL" id="JAQ00150.1"/>
    </source>
</evidence>
<dbReference type="AlphaFoldDB" id="A0A146KZM3"/>
<accession>A0A146KZM3</accession>
<protein>
    <submittedName>
        <fullName evidence="1">Uncharacterized protein</fullName>
    </submittedName>
</protein>
<reference evidence="1" key="1">
    <citation type="journal article" date="2016" name="Gigascience">
        <title>De novo construction of an expanded transcriptome assembly for the western tarnished plant bug, Lygus hesperus.</title>
        <authorList>
            <person name="Tassone E.E."/>
            <person name="Geib S.M."/>
            <person name="Hall B."/>
            <person name="Fabrick J.A."/>
            <person name="Brent C.S."/>
            <person name="Hull J.J."/>
        </authorList>
    </citation>
    <scope>NUCLEOTIDE SEQUENCE</scope>
</reference>
<organism evidence="1">
    <name type="scientific">Lygus hesperus</name>
    <name type="common">Western plant bug</name>
    <dbReference type="NCBI Taxonomy" id="30085"/>
    <lineage>
        <taxon>Eukaryota</taxon>
        <taxon>Metazoa</taxon>
        <taxon>Ecdysozoa</taxon>
        <taxon>Arthropoda</taxon>
        <taxon>Hexapoda</taxon>
        <taxon>Insecta</taxon>
        <taxon>Pterygota</taxon>
        <taxon>Neoptera</taxon>
        <taxon>Paraneoptera</taxon>
        <taxon>Hemiptera</taxon>
        <taxon>Heteroptera</taxon>
        <taxon>Panheteroptera</taxon>
        <taxon>Cimicomorpha</taxon>
        <taxon>Miridae</taxon>
        <taxon>Mirini</taxon>
        <taxon>Lygus</taxon>
    </lineage>
</organism>